<dbReference type="Proteomes" id="UP000198287">
    <property type="component" value="Unassembled WGS sequence"/>
</dbReference>
<gene>
    <name evidence="2" type="ORF">Fcan01_26757</name>
</gene>
<feature type="region of interest" description="Disordered" evidence="1">
    <location>
        <begin position="297"/>
        <end position="341"/>
    </location>
</feature>
<feature type="compositionally biased region" description="Basic and acidic residues" evidence="1">
    <location>
        <begin position="332"/>
        <end position="341"/>
    </location>
</feature>
<comment type="caution">
    <text evidence="2">The sequence shown here is derived from an EMBL/GenBank/DDBJ whole genome shotgun (WGS) entry which is preliminary data.</text>
</comment>
<dbReference type="AlphaFoldDB" id="A0A226CZ32"/>
<evidence type="ECO:0000256" key="1">
    <source>
        <dbReference type="SAM" id="MobiDB-lite"/>
    </source>
</evidence>
<evidence type="ECO:0000313" key="2">
    <source>
        <dbReference type="EMBL" id="OXA38565.1"/>
    </source>
</evidence>
<sequence length="341" mass="37181">MAKRCPSAESGKTSPAQLPNPTTPPSVQDEIAQQSPLVSSPAQLPNPTTPPVQDEIGSYWSEAIGKGGLFPQEAIGRRPLLGGDWGEAIFPQPGPSADTGTTWPFKLPPPPIEDPCPFQVMRTLQILSTAISSKRQQQRLLGTYSETSPRVWISGGSGSPATYNKMTKIYTKKTTIQLVENTGFIFVFLWVFYPPGNTNPGKNSAQTTVNFNKRYILPIPASVSVPCPKCHTQVVVTSKILEDAKKPRNKGLQNIRNVEIELRARGQELPAWMKAYREGKMMDAAKLVHEHYVARKNSASTSNVAVQEATTSSSEQGPPSTVGPEENGPTQEKTEKRSNSE</sequence>
<feature type="compositionally biased region" description="Polar residues" evidence="1">
    <location>
        <begin position="297"/>
        <end position="319"/>
    </location>
</feature>
<feature type="compositionally biased region" description="Polar residues" evidence="1">
    <location>
        <begin position="31"/>
        <end position="46"/>
    </location>
</feature>
<accession>A0A226CZ32</accession>
<organism evidence="2 3">
    <name type="scientific">Folsomia candida</name>
    <name type="common">Springtail</name>
    <dbReference type="NCBI Taxonomy" id="158441"/>
    <lineage>
        <taxon>Eukaryota</taxon>
        <taxon>Metazoa</taxon>
        <taxon>Ecdysozoa</taxon>
        <taxon>Arthropoda</taxon>
        <taxon>Hexapoda</taxon>
        <taxon>Collembola</taxon>
        <taxon>Entomobryomorpha</taxon>
        <taxon>Isotomoidea</taxon>
        <taxon>Isotomidae</taxon>
        <taxon>Proisotominae</taxon>
        <taxon>Folsomia</taxon>
    </lineage>
</organism>
<dbReference type="EMBL" id="LNIX01000045">
    <property type="protein sequence ID" value="OXA38565.1"/>
    <property type="molecule type" value="Genomic_DNA"/>
</dbReference>
<name>A0A226CZ32_FOLCA</name>
<evidence type="ECO:0000313" key="3">
    <source>
        <dbReference type="Proteomes" id="UP000198287"/>
    </source>
</evidence>
<feature type="compositionally biased region" description="Polar residues" evidence="1">
    <location>
        <begin position="10"/>
        <end position="20"/>
    </location>
</feature>
<protein>
    <submittedName>
        <fullName evidence="2">Uncharacterized protein</fullName>
    </submittedName>
</protein>
<feature type="region of interest" description="Disordered" evidence="1">
    <location>
        <begin position="1"/>
        <end position="55"/>
    </location>
</feature>
<proteinExistence type="predicted"/>
<reference evidence="2 3" key="1">
    <citation type="submission" date="2015-12" db="EMBL/GenBank/DDBJ databases">
        <title>The genome of Folsomia candida.</title>
        <authorList>
            <person name="Faddeeva A."/>
            <person name="Derks M.F."/>
            <person name="Anvar Y."/>
            <person name="Smit S."/>
            <person name="Van Straalen N."/>
            <person name="Roelofs D."/>
        </authorList>
    </citation>
    <scope>NUCLEOTIDE SEQUENCE [LARGE SCALE GENOMIC DNA]</scope>
    <source>
        <strain evidence="2 3">VU population</strain>
        <tissue evidence="2">Whole body</tissue>
    </source>
</reference>
<keyword evidence="3" id="KW-1185">Reference proteome</keyword>